<comment type="caution">
    <text evidence="2">The sequence shown here is derived from an EMBL/GenBank/DDBJ whole genome shotgun (WGS) entry which is preliminary data.</text>
</comment>
<dbReference type="Proteomes" id="UP000240542">
    <property type="component" value="Unassembled WGS sequence"/>
</dbReference>
<feature type="compositionally biased region" description="Basic and acidic residues" evidence="1">
    <location>
        <begin position="58"/>
        <end position="69"/>
    </location>
</feature>
<evidence type="ECO:0000256" key="1">
    <source>
        <dbReference type="SAM" id="MobiDB-lite"/>
    </source>
</evidence>
<gene>
    <name evidence="2" type="ORF">CLV63_112100</name>
</gene>
<sequence length="164" mass="17262">MDPDSSPTDLRKADEHGPTASPIAQRTGTPPRHAPELLHGSGCRRRTRAEGTAAPADHPADRTPARDSGSEPPAGRSTESATQIARILGSGPPQRRLAEVTAGELRLLASRMAPREIAQGFSRHEATVLARLDAAGITAPADSWQSSPAADEAARLSRCGRRPT</sequence>
<dbReference type="RefSeq" id="WP_170134249.1">
    <property type="nucleotide sequence ID" value="NZ_PYGA01000012.1"/>
</dbReference>
<feature type="region of interest" description="Disordered" evidence="1">
    <location>
        <begin position="139"/>
        <end position="164"/>
    </location>
</feature>
<evidence type="ECO:0000313" key="3">
    <source>
        <dbReference type="Proteomes" id="UP000240542"/>
    </source>
</evidence>
<evidence type="ECO:0000313" key="2">
    <source>
        <dbReference type="EMBL" id="PSK96218.1"/>
    </source>
</evidence>
<keyword evidence="3" id="KW-1185">Reference proteome</keyword>
<dbReference type="EMBL" id="PYGA01000012">
    <property type="protein sequence ID" value="PSK96218.1"/>
    <property type="molecule type" value="Genomic_DNA"/>
</dbReference>
<organism evidence="2 3">
    <name type="scientific">Murinocardiopsis flavida</name>
    <dbReference type="NCBI Taxonomy" id="645275"/>
    <lineage>
        <taxon>Bacteria</taxon>
        <taxon>Bacillati</taxon>
        <taxon>Actinomycetota</taxon>
        <taxon>Actinomycetes</taxon>
        <taxon>Streptosporangiales</taxon>
        <taxon>Nocardiopsidaceae</taxon>
        <taxon>Murinocardiopsis</taxon>
    </lineage>
</organism>
<name>A0A2P8DG92_9ACTN</name>
<accession>A0A2P8DG92</accession>
<reference evidence="2 3" key="1">
    <citation type="submission" date="2018-03" db="EMBL/GenBank/DDBJ databases">
        <title>Genomic Encyclopedia of Archaeal and Bacterial Type Strains, Phase II (KMG-II): from individual species to whole genera.</title>
        <authorList>
            <person name="Goeker M."/>
        </authorList>
    </citation>
    <scope>NUCLEOTIDE SEQUENCE [LARGE SCALE GENOMIC DNA]</scope>
    <source>
        <strain evidence="2 3">DSM 45312</strain>
    </source>
</reference>
<dbReference type="AlphaFoldDB" id="A0A2P8DG92"/>
<protein>
    <submittedName>
        <fullName evidence="2">Uncharacterized protein</fullName>
    </submittedName>
</protein>
<proteinExistence type="predicted"/>
<feature type="region of interest" description="Disordered" evidence="1">
    <location>
        <begin position="1"/>
        <end position="95"/>
    </location>
</feature>